<sequence>MDQLQHKQLMLSWNDTIDLMLGKQMIAQDLLPVEWLTAINTLMSEEKEMAEGGLLAVSHNTSFQPCLIITSGKAQYTSTAVRLLKP</sequence>
<dbReference type="AlphaFoldDB" id="A0A2N5TDP5"/>
<dbReference type="Proteomes" id="UP000235392">
    <property type="component" value="Unassembled WGS sequence"/>
</dbReference>
<evidence type="ECO:0000313" key="2">
    <source>
        <dbReference type="Proteomes" id="UP000235392"/>
    </source>
</evidence>
<proteinExistence type="predicted"/>
<dbReference type="EMBL" id="PGCI01000628">
    <property type="protein sequence ID" value="PLW23627.1"/>
    <property type="molecule type" value="Genomic_DNA"/>
</dbReference>
<accession>A0A2N5TDP5</accession>
<reference evidence="1 2" key="1">
    <citation type="submission" date="2017-11" db="EMBL/GenBank/DDBJ databases">
        <title>De novo assembly and phasing of dikaryotic genomes from two isolates of Puccinia coronata f. sp. avenae, the causal agent of oat crown rust.</title>
        <authorList>
            <person name="Miller M.E."/>
            <person name="Zhang Y."/>
            <person name="Omidvar V."/>
            <person name="Sperschneider J."/>
            <person name="Schwessinger B."/>
            <person name="Raley C."/>
            <person name="Palmer J.M."/>
            <person name="Garnica D."/>
            <person name="Upadhyaya N."/>
            <person name="Rathjen J."/>
            <person name="Taylor J.M."/>
            <person name="Park R.F."/>
            <person name="Dodds P.N."/>
            <person name="Hirsch C.D."/>
            <person name="Kianian S.F."/>
            <person name="Figueroa M."/>
        </authorList>
    </citation>
    <scope>NUCLEOTIDE SEQUENCE [LARGE SCALE GENOMIC DNA]</scope>
    <source>
        <strain evidence="1">12SD80</strain>
    </source>
</reference>
<protein>
    <submittedName>
        <fullName evidence="1">Uncharacterized protein</fullName>
    </submittedName>
</protein>
<evidence type="ECO:0000313" key="1">
    <source>
        <dbReference type="EMBL" id="PLW23627.1"/>
    </source>
</evidence>
<comment type="caution">
    <text evidence="1">The sequence shown here is derived from an EMBL/GenBank/DDBJ whole genome shotgun (WGS) entry which is preliminary data.</text>
</comment>
<name>A0A2N5TDP5_9BASI</name>
<organism evidence="1 2">
    <name type="scientific">Puccinia coronata f. sp. avenae</name>
    <dbReference type="NCBI Taxonomy" id="200324"/>
    <lineage>
        <taxon>Eukaryota</taxon>
        <taxon>Fungi</taxon>
        <taxon>Dikarya</taxon>
        <taxon>Basidiomycota</taxon>
        <taxon>Pucciniomycotina</taxon>
        <taxon>Pucciniomycetes</taxon>
        <taxon>Pucciniales</taxon>
        <taxon>Pucciniaceae</taxon>
        <taxon>Puccinia</taxon>
    </lineage>
</organism>
<gene>
    <name evidence="1" type="ORF">PCASD_12375</name>
</gene>